<comment type="subcellular location">
    <subcellularLocation>
        <location evidence="1">Plastid</location>
        <location evidence="1">Chloroplast</location>
    </subcellularLocation>
</comment>
<evidence type="ECO:0000256" key="6">
    <source>
        <dbReference type="ARBA" id="ARBA00061915"/>
    </source>
</evidence>
<dbReference type="HAMAP" id="MF_01477">
    <property type="entry name" value="Iojap_RsfS"/>
    <property type="match status" value="1"/>
</dbReference>
<accession>A0A2P2K1R4</accession>
<evidence type="ECO:0000313" key="8">
    <source>
        <dbReference type="EMBL" id="MBW99648.1"/>
    </source>
</evidence>
<proteinExistence type="inferred from homology"/>
<evidence type="ECO:0000256" key="4">
    <source>
        <dbReference type="ARBA" id="ARBA00022640"/>
    </source>
</evidence>
<dbReference type="Pfam" id="PF02410">
    <property type="entry name" value="RsfS"/>
    <property type="match status" value="1"/>
</dbReference>
<keyword evidence="4" id="KW-0934">Plastid</keyword>
<evidence type="ECO:0000256" key="5">
    <source>
        <dbReference type="ARBA" id="ARBA00022946"/>
    </source>
</evidence>
<dbReference type="FunFam" id="3.30.460.10:FF:000026">
    <property type="entry name" value="Protein Iojap, chloroplastic"/>
    <property type="match status" value="1"/>
</dbReference>
<evidence type="ECO:0000256" key="1">
    <source>
        <dbReference type="ARBA" id="ARBA00004229"/>
    </source>
</evidence>
<dbReference type="InterPro" id="IPR004394">
    <property type="entry name" value="Iojap/RsfS/C7orf30"/>
</dbReference>
<dbReference type="GO" id="GO:0043023">
    <property type="term" value="F:ribosomal large subunit binding"/>
    <property type="evidence" value="ECO:0007669"/>
    <property type="project" value="TreeGrafter"/>
</dbReference>
<evidence type="ECO:0000256" key="2">
    <source>
        <dbReference type="ARBA" id="ARBA00010574"/>
    </source>
</evidence>
<dbReference type="Gene3D" id="3.30.460.10">
    <property type="entry name" value="Beta Polymerase, domain 2"/>
    <property type="match status" value="1"/>
</dbReference>
<name>A0A2P2K1R4_RHIMU</name>
<keyword evidence="5" id="KW-0809">Transit peptide</keyword>
<dbReference type="GO" id="GO:0017148">
    <property type="term" value="P:negative regulation of translation"/>
    <property type="evidence" value="ECO:0007669"/>
    <property type="project" value="TreeGrafter"/>
</dbReference>
<reference evidence="8" key="1">
    <citation type="submission" date="2018-02" db="EMBL/GenBank/DDBJ databases">
        <title>Rhizophora mucronata_Transcriptome.</title>
        <authorList>
            <person name="Meera S.P."/>
            <person name="Sreeshan A."/>
            <person name="Augustine A."/>
        </authorList>
    </citation>
    <scope>NUCLEOTIDE SEQUENCE</scope>
    <source>
        <tissue evidence="8">Leaf</tissue>
    </source>
</reference>
<dbReference type="PANTHER" id="PTHR21043:SF2">
    <property type="entry name" value="PROTEIN IOJAP, CHLOROPLASTIC"/>
    <property type="match status" value="1"/>
</dbReference>
<dbReference type="GO" id="GO:0090071">
    <property type="term" value="P:negative regulation of ribosome biogenesis"/>
    <property type="evidence" value="ECO:0007669"/>
    <property type="project" value="TreeGrafter"/>
</dbReference>
<dbReference type="PANTHER" id="PTHR21043">
    <property type="entry name" value="IOJAP SUPERFAMILY ORTHOLOG"/>
    <property type="match status" value="1"/>
</dbReference>
<dbReference type="GO" id="GO:0009507">
    <property type="term" value="C:chloroplast"/>
    <property type="evidence" value="ECO:0007669"/>
    <property type="project" value="UniProtKB-SubCell"/>
</dbReference>
<evidence type="ECO:0000256" key="7">
    <source>
        <dbReference type="ARBA" id="ARBA00069129"/>
    </source>
</evidence>
<comment type="similarity">
    <text evidence="2">Belongs to the Iojap/RsfS family.</text>
</comment>
<keyword evidence="3" id="KW-0150">Chloroplast</keyword>
<evidence type="ECO:0000256" key="3">
    <source>
        <dbReference type="ARBA" id="ARBA00022528"/>
    </source>
</evidence>
<comment type="subunit">
    <text evidence="6">Interacts with chloroplast ribosomal protein uL14c (rpl14).</text>
</comment>
<dbReference type="EMBL" id="GGEC01019165">
    <property type="protein sequence ID" value="MBW99648.1"/>
    <property type="molecule type" value="Transcribed_RNA"/>
</dbReference>
<organism evidence="8">
    <name type="scientific">Rhizophora mucronata</name>
    <name type="common">Asiatic mangrove</name>
    <dbReference type="NCBI Taxonomy" id="61149"/>
    <lineage>
        <taxon>Eukaryota</taxon>
        <taxon>Viridiplantae</taxon>
        <taxon>Streptophyta</taxon>
        <taxon>Embryophyta</taxon>
        <taxon>Tracheophyta</taxon>
        <taxon>Spermatophyta</taxon>
        <taxon>Magnoliopsida</taxon>
        <taxon>eudicotyledons</taxon>
        <taxon>Gunneridae</taxon>
        <taxon>Pentapetalae</taxon>
        <taxon>rosids</taxon>
        <taxon>fabids</taxon>
        <taxon>Malpighiales</taxon>
        <taxon>Rhizophoraceae</taxon>
        <taxon>Rhizophora</taxon>
    </lineage>
</organism>
<sequence length="238" mass="27030">MTVVPTAVSVAGTLFSSDLQQLGRADSWLSTKPRKRFAWLCLSGQQSPHPKCFSRVPRRTKSLNFNPIFALRKDADDSFLSNVEHTDEMFEKLFNKYGKVVYRRNDQKPPSAEVDDDAESLSFAVAMAKVASEVKAADIKVLFVKPLVYWTQFFIIATAFSRPQIDAIGSKMRDLAEKKYGKVPTGDAKPNSWTLLDFGDVVIHIFLPQQRAFYNLEEFYGNATPIELPFENQHNFHN</sequence>
<protein>
    <recommendedName>
        <fullName evidence="7">Protein Iojap, chloroplastic</fullName>
    </recommendedName>
</protein>
<dbReference type="InterPro" id="IPR043519">
    <property type="entry name" value="NT_sf"/>
</dbReference>
<dbReference type="SUPFAM" id="SSF81301">
    <property type="entry name" value="Nucleotidyltransferase"/>
    <property type="match status" value="1"/>
</dbReference>
<dbReference type="NCBIfam" id="TIGR00090">
    <property type="entry name" value="rsfS_iojap_ybeB"/>
    <property type="match status" value="1"/>
</dbReference>
<dbReference type="AlphaFoldDB" id="A0A2P2K1R4"/>